<sequence>MTPKYLAPLISLILALAAVTATDAHAAKGASIKKCQDETGKWHYGDTAAEECAKSKVIVITETGTKRKEIAAPPTEEELKERERHKEDLEREKKDTADQAKKDELLQSTYGHEQDIIYVRDRKLAQVESSIGATEATLQSLRAVLTRMEAQAADDKDDKAASEQSTKAIAQTRAQIAKHEAYLATRKQEQEDIRKQTEQDLARYRELKNRAPGGAAPGAKPR</sequence>
<comment type="caution">
    <text evidence="3">The sequence shown here is derived from an EMBL/GenBank/DDBJ whole genome shotgun (WGS) entry which is preliminary data.</text>
</comment>
<feature type="region of interest" description="Disordered" evidence="1">
    <location>
        <begin position="152"/>
        <end position="172"/>
    </location>
</feature>
<name>A0A1F6TFZ9_9PROT</name>
<dbReference type="AlphaFoldDB" id="A0A1F6TFZ9"/>
<reference evidence="3 4" key="1">
    <citation type="journal article" date="2016" name="Nat. Commun.">
        <title>Thousands of microbial genomes shed light on interconnected biogeochemical processes in an aquifer system.</title>
        <authorList>
            <person name="Anantharaman K."/>
            <person name="Brown C.T."/>
            <person name="Hug L.A."/>
            <person name="Sharon I."/>
            <person name="Castelle C.J."/>
            <person name="Probst A.J."/>
            <person name="Thomas B.C."/>
            <person name="Singh A."/>
            <person name="Wilkins M.J."/>
            <person name="Karaoz U."/>
            <person name="Brodie E.L."/>
            <person name="Williams K.H."/>
            <person name="Hubbard S.S."/>
            <person name="Banfield J.F."/>
        </authorList>
    </citation>
    <scope>NUCLEOTIDE SEQUENCE [LARGE SCALE GENOMIC DNA]</scope>
</reference>
<evidence type="ECO:0000256" key="1">
    <source>
        <dbReference type="SAM" id="MobiDB-lite"/>
    </source>
</evidence>
<evidence type="ECO:0000313" key="3">
    <source>
        <dbReference type="EMBL" id="OGI44060.1"/>
    </source>
</evidence>
<feature type="signal peptide" evidence="2">
    <location>
        <begin position="1"/>
        <end position="26"/>
    </location>
</feature>
<proteinExistence type="predicted"/>
<evidence type="ECO:0000313" key="4">
    <source>
        <dbReference type="Proteomes" id="UP000179344"/>
    </source>
</evidence>
<dbReference type="Proteomes" id="UP000179344">
    <property type="component" value="Unassembled WGS sequence"/>
</dbReference>
<protein>
    <recommendedName>
        <fullName evidence="5">DUF4124 domain-containing protein</fullName>
    </recommendedName>
</protein>
<accession>A0A1F6TFZ9</accession>
<organism evidence="3 4">
    <name type="scientific">Candidatus Muproteobacteria bacterium RBG_16_65_31</name>
    <dbReference type="NCBI Taxonomy" id="1817759"/>
    <lineage>
        <taxon>Bacteria</taxon>
        <taxon>Pseudomonadati</taxon>
        <taxon>Pseudomonadota</taxon>
        <taxon>Candidatus Muproteobacteria</taxon>
    </lineage>
</organism>
<feature type="compositionally biased region" description="Basic and acidic residues" evidence="1">
    <location>
        <begin position="77"/>
        <end position="100"/>
    </location>
</feature>
<gene>
    <name evidence="3" type="ORF">A2V92_02175</name>
</gene>
<evidence type="ECO:0000256" key="2">
    <source>
        <dbReference type="SAM" id="SignalP"/>
    </source>
</evidence>
<evidence type="ECO:0008006" key="5">
    <source>
        <dbReference type="Google" id="ProtNLM"/>
    </source>
</evidence>
<feature type="chain" id="PRO_5009225546" description="DUF4124 domain-containing protein" evidence="2">
    <location>
        <begin position="27"/>
        <end position="222"/>
    </location>
</feature>
<feature type="region of interest" description="Disordered" evidence="1">
    <location>
        <begin position="65"/>
        <end position="100"/>
    </location>
</feature>
<keyword evidence="2" id="KW-0732">Signal</keyword>
<dbReference type="EMBL" id="MFST01000089">
    <property type="protein sequence ID" value="OGI44060.1"/>
    <property type="molecule type" value="Genomic_DNA"/>
</dbReference>